<dbReference type="SUPFAM" id="SSF143100">
    <property type="entry name" value="TTHA1013/TTHA0281-like"/>
    <property type="match status" value="1"/>
</dbReference>
<accession>A0A1Z4JE96</accession>
<evidence type="ECO:0000313" key="1">
    <source>
        <dbReference type="EMBL" id="BAY54797.1"/>
    </source>
</evidence>
<reference evidence="1 2" key="1">
    <citation type="submission" date="2017-06" db="EMBL/GenBank/DDBJ databases">
        <title>Genome sequencing of cyanobaciteial culture collection at National Institute for Environmental Studies (NIES).</title>
        <authorList>
            <person name="Hirose Y."/>
            <person name="Shimura Y."/>
            <person name="Fujisawa T."/>
            <person name="Nakamura Y."/>
            <person name="Kawachi M."/>
        </authorList>
    </citation>
    <scope>NUCLEOTIDE SEQUENCE [LARGE SCALE GENOMIC DNA]</scope>
    <source>
        <strain evidence="1 2">NIES-2135</strain>
    </source>
</reference>
<dbReference type="EMBL" id="AP018203">
    <property type="protein sequence ID" value="BAY54797.1"/>
    <property type="molecule type" value="Genomic_DNA"/>
</dbReference>
<keyword evidence="2" id="KW-1185">Reference proteome</keyword>
<dbReference type="Proteomes" id="UP000217895">
    <property type="component" value="Chromosome"/>
</dbReference>
<protein>
    <recommendedName>
        <fullName evidence="3">HicB-like antitoxin of toxin-antitoxin system domain-containing protein</fullName>
    </recommendedName>
</protein>
<gene>
    <name evidence="1" type="ORF">NIES2135_16150</name>
</gene>
<evidence type="ECO:0008006" key="3">
    <source>
        <dbReference type="Google" id="ProtNLM"/>
    </source>
</evidence>
<organism evidence="1 2">
    <name type="scientific">Leptolyngbya boryana NIES-2135</name>
    <dbReference type="NCBI Taxonomy" id="1973484"/>
    <lineage>
        <taxon>Bacteria</taxon>
        <taxon>Bacillati</taxon>
        <taxon>Cyanobacteriota</taxon>
        <taxon>Cyanophyceae</taxon>
        <taxon>Leptolyngbyales</taxon>
        <taxon>Leptolyngbyaceae</taxon>
        <taxon>Leptolyngbya group</taxon>
        <taxon>Leptolyngbya</taxon>
    </lineage>
</organism>
<dbReference type="InterPro" id="IPR035069">
    <property type="entry name" value="TTHA1013/TTHA0281-like"/>
</dbReference>
<name>A0A1Z4JE96_LEPBY</name>
<proteinExistence type="predicted"/>
<dbReference type="AlphaFoldDB" id="A0A1Z4JE96"/>
<sequence length="123" mass="13911">MNLHVTSQSSSDITLHILLEQQANGHFWATVPTLPNCSVERATKEEAMEAIQQLLLESLSTVEVLPVQVSDRTNISSTSAPSWKPFLGLFKDDPYFAEIADELWAKRQVENDDEIEIDWIEPN</sequence>
<evidence type="ECO:0000313" key="2">
    <source>
        <dbReference type="Proteomes" id="UP000217895"/>
    </source>
</evidence>
<dbReference type="Gene3D" id="3.30.160.250">
    <property type="match status" value="1"/>
</dbReference>